<keyword evidence="2" id="KW-0479">Metal-binding</keyword>
<keyword evidence="9" id="KW-1185">Reference proteome</keyword>
<evidence type="ECO:0000256" key="1">
    <source>
        <dbReference type="ARBA" id="ARBA00022670"/>
    </source>
</evidence>
<dbReference type="InterPro" id="IPR036397">
    <property type="entry name" value="RNaseH_sf"/>
</dbReference>
<dbReference type="PANTHER" id="PTHR42648">
    <property type="entry name" value="TRANSPOSASE, PUTATIVE-RELATED"/>
    <property type="match status" value="1"/>
</dbReference>
<evidence type="ECO:0000313" key="9">
    <source>
        <dbReference type="Proteomes" id="UP001151760"/>
    </source>
</evidence>
<dbReference type="InterPro" id="IPR054722">
    <property type="entry name" value="PolX-like_BBD"/>
</dbReference>
<feature type="region of interest" description="Disordered" evidence="6">
    <location>
        <begin position="244"/>
        <end position="276"/>
    </location>
</feature>
<feature type="compositionally biased region" description="Polar residues" evidence="6">
    <location>
        <begin position="244"/>
        <end position="256"/>
    </location>
</feature>
<evidence type="ECO:0000256" key="2">
    <source>
        <dbReference type="ARBA" id="ARBA00022723"/>
    </source>
</evidence>
<feature type="coiled-coil region" evidence="5">
    <location>
        <begin position="55"/>
        <end position="82"/>
    </location>
</feature>
<dbReference type="InterPro" id="IPR039537">
    <property type="entry name" value="Retrotran_Ty1/copia-like"/>
</dbReference>
<evidence type="ECO:0000256" key="4">
    <source>
        <dbReference type="ARBA" id="ARBA00022801"/>
    </source>
</evidence>
<evidence type="ECO:0000256" key="5">
    <source>
        <dbReference type="SAM" id="Coils"/>
    </source>
</evidence>
<dbReference type="PANTHER" id="PTHR42648:SF32">
    <property type="entry name" value="RIBONUCLEASE H-LIKE DOMAIN, GAG-PRE-INTEGRASE DOMAIN PROTEIN-RELATED"/>
    <property type="match status" value="1"/>
</dbReference>
<gene>
    <name evidence="8" type="ORF">Tco_1069508</name>
</gene>
<organism evidence="8 9">
    <name type="scientific">Tanacetum coccineum</name>
    <dbReference type="NCBI Taxonomy" id="301880"/>
    <lineage>
        <taxon>Eukaryota</taxon>
        <taxon>Viridiplantae</taxon>
        <taxon>Streptophyta</taxon>
        <taxon>Embryophyta</taxon>
        <taxon>Tracheophyta</taxon>
        <taxon>Spermatophyta</taxon>
        <taxon>Magnoliopsida</taxon>
        <taxon>eudicotyledons</taxon>
        <taxon>Gunneridae</taxon>
        <taxon>Pentapetalae</taxon>
        <taxon>asterids</taxon>
        <taxon>campanulids</taxon>
        <taxon>Asterales</taxon>
        <taxon>Asteraceae</taxon>
        <taxon>Asteroideae</taxon>
        <taxon>Anthemideae</taxon>
        <taxon>Anthemidinae</taxon>
        <taxon>Tanacetum</taxon>
    </lineage>
</organism>
<sequence>MNMVCVVDASIEIKAYSQGLKKVEAQLVAHQQGQLWYEQKIKFMKIDLDDKTDVLTYHKKLLAEAQKEKEDLKAKVEKWHNSSKNLGKLLNTQMSANDKFGLGYGDHRYDGILSYENEVLQSVFMNKESDLENQPLNDRFVEGMHVVPPPMTGNYMPTGPEIEIDYSQFTYGPKQTQPSESESQSSEFDTCESNISAEPSELVSEPVVNESNVECQPKVWSDAPIIEEYESDSEDECVSIPIKQQETPSFANQQVKTPRENVKSQNTHSQKPKVDKKDLGHGFAVRACFVCGSLNHLIRDCDFHEKRMARKADLNNGWNNVHRVNKQNQFVPSAVLTRTGIIPVSTARTSSTKNFSTARQSVNRQTVLTSTAMKVNTVKHIVNGVRPANVFNKTHSSSTRPFKKTTVLRPTFSNQKLNTAKDYPHRALKNKGIVDSGCSRHMTGNKAYLDEFQDFNGGPVAFGGSKGYITGKGKIKTGKLDFEDVCFVKELQHFNLFSVSQICDKKNKVLFTDSECLVLSPEFKLPDENQVLLKIPRQNNMYSFNLENIVPTGGLACLIAKATTDESNKWHRRLGHVNFKNLNKLVKGNLVRGLPSKIFQNDHTCVACQKGKQHKASCKAKTVSSISHSLQLLHMDLFGPTSVRSLNHKTYCLVITDDFSRFSWVFFLRTKDETSAILKDFIRQIENQLNQKVKTIRSDNGTEFKNKEVIEFCGIKGIKREYSNARTPQQNGVAERKNRTLIEAARTMLADSFLPNTFWAEAVSTACYVLNRVLVTKPHNKTPYELLTGKIPIISYIRPFGCHVTILNTIDHLGKFAGKSDEGFLVGYSLQSKAFRVYNLETKRVEENLHITFLENKPNVAGKGPTWLFDLDYLTDSMNYHPVSSENQANLHAGQKEANQNAGTEEIIDVGDSDKEDDSAQDCFVLPIWPSYSSTNTPALTTDDKKSCPREEEQGLYVNLERLKKQEKEAYEELKASGRIYQMDVKSAFLYGKIDEEVYVSQPPGFQDPKYPKKVYKKNVDIRGTIDKTLFLNEGKHDIITLFQVYADDIIFGQTKKSVIKSLSINEESISDEFQWESSLIFLGLQSTEMKMSMIGSLMYLTASRPDIMFAVCACSRFQVTPKTSHLSAVKRIFRYLKGKPKLGLWYPRVSSFDLESYSDSDYAGANLDRKSTTGGCQFLGRRLISWQCKKQTIVATSTTEAEYVAAASCCGQVLWIQNQMLDYGFNFMNTKIYIDNESTICIVKNPVYHSKTKHIAIRHHFIRDAYEKKLIQVLKIHTDDNVADLLTKAFDVSRGLIEFRESLRRVIDGTEALQLPTLFFL</sequence>
<dbReference type="PROSITE" id="PS50994">
    <property type="entry name" value="INTEGRASE"/>
    <property type="match status" value="1"/>
</dbReference>
<dbReference type="InterPro" id="IPR001584">
    <property type="entry name" value="Integrase_cat-core"/>
</dbReference>
<dbReference type="Pfam" id="PF13976">
    <property type="entry name" value="gag_pre-integrs"/>
    <property type="match status" value="1"/>
</dbReference>
<dbReference type="InterPro" id="IPR013103">
    <property type="entry name" value="RVT_2"/>
</dbReference>
<dbReference type="SUPFAM" id="SSF53098">
    <property type="entry name" value="Ribonuclease H-like"/>
    <property type="match status" value="1"/>
</dbReference>
<keyword evidence="1" id="KW-0645">Protease</keyword>
<accession>A0ABQ5HK74</accession>
<dbReference type="Pfam" id="PF25597">
    <property type="entry name" value="SH3_retrovirus"/>
    <property type="match status" value="1"/>
</dbReference>
<feature type="domain" description="Integrase catalytic" evidence="7">
    <location>
        <begin position="624"/>
        <end position="791"/>
    </location>
</feature>
<protein>
    <submittedName>
        <fullName evidence="8">Ribonuclease H-like domain-containing protein</fullName>
    </submittedName>
</protein>
<dbReference type="Pfam" id="PF22936">
    <property type="entry name" value="Pol_BBD"/>
    <property type="match status" value="1"/>
</dbReference>
<dbReference type="InterPro" id="IPR043502">
    <property type="entry name" value="DNA/RNA_pol_sf"/>
</dbReference>
<keyword evidence="5" id="KW-0175">Coiled coil</keyword>
<keyword evidence="3" id="KW-0064">Aspartyl protease</keyword>
<dbReference type="InterPro" id="IPR057670">
    <property type="entry name" value="SH3_retrovirus"/>
</dbReference>
<dbReference type="SUPFAM" id="SSF56672">
    <property type="entry name" value="DNA/RNA polymerases"/>
    <property type="match status" value="1"/>
</dbReference>
<evidence type="ECO:0000256" key="3">
    <source>
        <dbReference type="ARBA" id="ARBA00022750"/>
    </source>
</evidence>
<dbReference type="Proteomes" id="UP001151760">
    <property type="component" value="Unassembled WGS sequence"/>
</dbReference>
<feature type="region of interest" description="Disordered" evidence="6">
    <location>
        <begin position="171"/>
        <end position="194"/>
    </location>
</feature>
<reference evidence="8" key="1">
    <citation type="journal article" date="2022" name="Int. J. Mol. Sci.">
        <title>Draft Genome of Tanacetum Coccineum: Genomic Comparison of Closely Related Tanacetum-Family Plants.</title>
        <authorList>
            <person name="Yamashiro T."/>
            <person name="Shiraishi A."/>
            <person name="Nakayama K."/>
            <person name="Satake H."/>
        </authorList>
    </citation>
    <scope>NUCLEOTIDE SEQUENCE</scope>
</reference>
<proteinExistence type="predicted"/>
<dbReference type="Pfam" id="PF07727">
    <property type="entry name" value="RVT_2"/>
    <property type="match status" value="1"/>
</dbReference>
<dbReference type="Pfam" id="PF00665">
    <property type="entry name" value="rve"/>
    <property type="match status" value="1"/>
</dbReference>
<reference evidence="8" key="2">
    <citation type="submission" date="2022-01" db="EMBL/GenBank/DDBJ databases">
        <authorList>
            <person name="Yamashiro T."/>
            <person name="Shiraishi A."/>
            <person name="Satake H."/>
            <person name="Nakayama K."/>
        </authorList>
    </citation>
    <scope>NUCLEOTIDE SEQUENCE</scope>
</reference>
<evidence type="ECO:0000259" key="7">
    <source>
        <dbReference type="PROSITE" id="PS50994"/>
    </source>
</evidence>
<evidence type="ECO:0000256" key="6">
    <source>
        <dbReference type="SAM" id="MobiDB-lite"/>
    </source>
</evidence>
<comment type="caution">
    <text evidence="8">The sequence shown here is derived from an EMBL/GenBank/DDBJ whole genome shotgun (WGS) entry which is preliminary data.</text>
</comment>
<dbReference type="EMBL" id="BQNB010019668">
    <property type="protein sequence ID" value="GJT87791.1"/>
    <property type="molecule type" value="Genomic_DNA"/>
</dbReference>
<dbReference type="InterPro" id="IPR012337">
    <property type="entry name" value="RNaseH-like_sf"/>
</dbReference>
<dbReference type="InterPro" id="IPR025724">
    <property type="entry name" value="GAG-pre-integrase_dom"/>
</dbReference>
<name>A0ABQ5HK74_9ASTR</name>
<feature type="coiled-coil region" evidence="5">
    <location>
        <begin position="950"/>
        <end position="977"/>
    </location>
</feature>
<keyword evidence="4" id="KW-0378">Hydrolase</keyword>
<dbReference type="Gene3D" id="3.30.420.10">
    <property type="entry name" value="Ribonuclease H-like superfamily/Ribonuclease H"/>
    <property type="match status" value="1"/>
</dbReference>
<dbReference type="CDD" id="cd09272">
    <property type="entry name" value="RNase_HI_RT_Ty1"/>
    <property type="match status" value="1"/>
</dbReference>
<evidence type="ECO:0000313" key="8">
    <source>
        <dbReference type="EMBL" id="GJT87791.1"/>
    </source>
</evidence>